<keyword evidence="1" id="KW-0812">Transmembrane</keyword>
<name>A0AAW5ECG2_CAMJU</name>
<evidence type="ECO:0000313" key="3">
    <source>
        <dbReference type="Proteomes" id="UP001199644"/>
    </source>
</evidence>
<evidence type="ECO:0000256" key="1">
    <source>
        <dbReference type="SAM" id="Phobius"/>
    </source>
</evidence>
<feature type="non-terminal residue" evidence="2">
    <location>
        <position position="80"/>
    </location>
</feature>
<evidence type="ECO:0000313" key="2">
    <source>
        <dbReference type="EMBL" id="MCH3853055.1"/>
    </source>
</evidence>
<keyword evidence="1" id="KW-0472">Membrane</keyword>
<accession>A0AAW5ECG2</accession>
<keyword evidence="1" id="KW-1133">Transmembrane helix</keyword>
<feature type="transmembrane region" description="Helical" evidence="1">
    <location>
        <begin position="7"/>
        <end position="29"/>
    </location>
</feature>
<dbReference type="Proteomes" id="UP001199644">
    <property type="component" value="Unassembled WGS sequence"/>
</dbReference>
<sequence length="80" mass="9222">MLKNPKFQAFFFALLAAIFNAFVGIFSVFLFKKGFMSSEVAFYKCFVASVILFVMLIYMRKLTTLLAFIKQKIFTLLLLA</sequence>
<feature type="transmembrane region" description="Helical" evidence="1">
    <location>
        <begin position="41"/>
        <end position="59"/>
    </location>
</feature>
<proteinExistence type="predicted"/>
<organism evidence="2 3">
    <name type="scientific">Campylobacter jejuni</name>
    <dbReference type="NCBI Taxonomy" id="197"/>
    <lineage>
        <taxon>Bacteria</taxon>
        <taxon>Pseudomonadati</taxon>
        <taxon>Campylobacterota</taxon>
        <taxon>Epsilonproteobacteria</taxon>
        <taxon>Campylobacterales</taxon>
        <taxon>Campylobacteraceae</taxon>
        <taxon>Campylobacter</taxon>
    </lineage>
</organism>
<protein>
    <submittedName>
        <fullName evidence="2">EamA/RhaT family transporter</fullName>
    </submittedName>
</protein>
<comment type="caution">
    <text evidence="2">The sequence shown here is derived from an EMBL/GenBank/DDBJ whole genome shotgun (WGS) entry which is preliminary data.</text>
</comment>
<dbReference type="AlphaFoldDB" id="A0AAW5ECG2"/>
<gene>
    <name evidence="2" type="ORF">LZC39_13240</name>
</gene>
<reference evidence="2" key="1">
    <citation type="submission" date="2021-12" db="EMBL/GenBank/DDBJ databases">
        <title>Prevalence of phenicol resistance gene fexA in Campylobacter isolated from poultry supply chain.</title>
        <authorList>
            <person name="Tang B."/>
            <person name="Zheng X."/>
            <person name="Lin J."/>
            <person name="Lin R."/>
            <person name="Yang H."/>
            <person name="Shen Z."/>
            <person name="Xia F."/>
        </authorList>
    </citation>
    <scope>NUCLEOTIDE SEQUENCE</scope>
    <source>
        <strain evidence="2">CJHN2011004</strain>
    </source>
</reference>
<dbReference type="EMBL" id="JAJUOL010000619">
    <property type="protein sequence ID" value="MCH3853055.1"/>
    <property type="molecule type" value="Genomic_DNA"/>
</dbReference>